<accession>A0A914VQ48</accession>
<evidence type="ECO:0000313" key="2">
    <source>
        <dbReference type="Proteomes" id="UP000887566"/>
    </source>
</evidence>
<organism evidence="2 3">
    <name type="scientific">Plectus sambesii</name>
    <dbReference type="NCBI Taxonomy" id="2011161"/>
    <lineage>
        <taxon>Eukaryota</taxon>
        <taxon>Metazoa</taxon>
        <taxon>Ecdysozoa</taxon>
        <taxon>Nematoda</taxon>
        <taxon>Chromadorea</taxon>
        <taxon>Plectida</taxon>
        <taxon>Plectina</taxon>
        <taxon>Plectoidea</taxon>
        <taxon>Plectidae</taxon>
        <taxon>Plectus</taxon>
    </lineage>
</organism>
<feature type="signal peptide" evidence="1">
    <location>
        <begin position="1"/>
        <end position="19"/>
    </location>
</feature>
<dbReference type="AlphaFoldDB" id="A0A914VQ48"/>
<feature type="chain" id="PRO_5037571350" evidence="1">
    <location>
        <begin position="20"/>
        <end position="125"/>
    </location>
</feature>
<evidence type="ECO:0000256" key="1">
    <source>
        <dbReference type="SAM" id="SignalP"/>
    </source>
</evidence>
<sequence>MATLTLLLVVLTCALFVQAYRPKFVSKIKTKDYSIDKRPMVSKHQQFLALMRNLPQEYYARGVKRGEIEDYEEVEKRAGRNANRQNQMLTWMRNVPMKRFGSAGLFDPNRYQNAFSTYELPVEEN</sequence>
<keyword evidence="2" id="KW-1185">Reference proteome</keyword>
<name>A0A914VQ48_9BILA</name>
<dbReference type="WBParaSite" id="PSAMB.scaffold2226size25231.g16916.t1">
    <property type="protein sequence ID" value="PSAMB.scaffold2226size25231.g16916.t1"/>
    <property type="gene ID" value="PSAMB.scaffold2226size25231.g16916"/>
</dbReference>
<protein>
    <submittedName>
        <fullName evidence="3">Uncharacterized protein</fullName>
    </submittedName>
</protein>
<keyword evidence="1" id="KW-0732">Signal</keyword>
<evidence type="ECO:0000313" key="3">
    <source>
        <dbReference type="WBParaSite" id="PSAMB.scaffold2226size25231.g16916.t1"/>
    </source>
</evidence>
<proteinExistence type="predicted"/>
<reference evidence="3" key="1">
    <citation type="submission" date="2022-11" db="UniProtKB">
        <authorList>
            <consortium name="WormBaseParasite"/>
        </authorList>
    </citation>
    <scope>IDENTIFICATION</scope>
</reference>
<dbReference type="Proteomes" id="UP000887566">
    <property type="component" value="Unplaced"/>
</dbReference>